<keyword evidence="4 7" id="KW-0812">Transmembrane</keyword>
<evidence type="ECO:0000256" key="4">
    <source>
        <dbReference type="ARBA" id="ARBA00022692"/>
    </source>
</evidence>
<evidence type="ECO:0000259" key="8">
    <source>
        <dbReference type="Pfam" id="PF07715"/>
    </source>
</evidence>
<dbReference type="OrthoDB" id="9768177at2"/>
<evidence type="ECO:0000313" key="9">
    <source>
        <dbReference type="EMBL" id="RLJ74982.1"/>
    </source>
</evidence>
<dbReference type="PROSITE" id="PS52016">
    <property type="entry name" value="TONB_DEPENDENT_REC_3"/>
    <property type="match status" value="1"/>
</dbReference>
<dbReference type="InterPro" id="IPR012910">
    <property type="entry name" value="Plug_dom"/>
</dbReference>
<dbReference type="NCBIfam" id="TIGR04056">
    <property type="entry name" value="OMP_RagA_SusC"/>
    <property type="match status" value="1"/>
</dbReference>
<evidence type="ECO:0000313" key="11">
    <source>
        <dbReference type="Proteomes" id="UP000273898"/>
    </source>
</evidence>
<keyword evidence="5 7" id="KW-0472">Membrane</keyword>
<keyword evidence="12" id="KW-1185">Reference proteome</keyword>
<evidence type="ECO:0000313" key="10">
    <source>
        <dbReference type="EMBL" id="TFB30096.1"/>
    </source>
</evidence>
<feature type="domain" description="TonB-dependent receptor plug" evidence="8">
    <location>
        <begin position="237"/>
        <end position="366"/>
    </location>
</feature>
<keyword evidence="2 7" id="KW-0813">Transport</keyword>
<dbReference type="EMBL" id="RCCK01000012">
    <property type="protein sequence ID" value="RLJ74982.1"/>
    <property type="molecule type" value="Genomic_DNA"/>
</dbReference>
<accession>A0A497XXR3</accession>
<dbReference type="SUPFAM" id="SSF56935">
    <property type="entry name" value="Porins"/>
    <property type="match status" value="1"/>
</dbReference>
<organism evidence="9 11">
    <name type="scientific">Pedobacter alluvionis</name>
    <dbReference type="NCBI Taxonomy" id="475253"/>
    <lineage>
        <taxon>Bacteria</taxon>
        <taxon>Pseudomonadati</taxon>
        <taxon>Bacteroidota</taxon>
        <taxon>Sphingobacteriia</taxon>
        <taxon>Sphingobacteriales</taxon>
        <taxon>Sphingobacteriaceae</taxon>
        <taxon>Pedobacter</taxon>
    </lineage>
</organism>
<dbReference type="InterPro" id="IPR023997">
    <property type="entry name" value="TonB-dep_OMP_SusC/RagA_CS"/>
</dbReference>
<proteinExistence type="inferred from homology"/>
<reference evidence="10 12" key="2">
    <citation type="submission" date="2019-03" db="EMBL/GenBank/DDBJ databases">
        <authorList>
            <person name="He R.-H."/>
        </authorList>
    </citation>
    <scope>NUCLEOTIDE SEQUENCE [LARGE SCALE GENOMIC DNA]</scope>
    <source>
        <strain evidence="10 12">DSM 19624</strain>
    </source>
</reference>
<dbReference type="Proteomes" id="UP000273898">
    <property type="component" value="Unassembled WGS sequence"/>
</dbReference>
<evidence type="ECO:0000313" key="12">
    <source>
        <dbReference type="Proteomes" id="UP000297429"/>
    </source>
</evidence>
<evidence type="ECO:0000256" key="3">
    <source>
        <dbReference type="ARBA" id="ARBA00022452"/>
    </source>
</evidence>
<dbReference type="SUPFAM" id="SSF49464">
    <property type="entry name" value="Carboxypeptidase regulatory domain-like"/>
    <property type="match status" value="1"/>
</dbReference>
<comment type="subcellular location">
    <subcellularLocation>
        <location evidence="1 7">Cell outer membrane</location>
        <topology evidence="1 7">Multi-pass membrane protein</topology>
    </subcellularLocation>
</comment>
<dbReference type="InterPro" id="IPR039426">
    <property type="entry name" value="TonB-dep_rcpt-like"/>
</dbReference>
<keyword evidence="3 7" id="KW-1134">Transmembrane beta strand</keyword>
<dbReference type="Gene3D" id="2.40.170.20">
    <property type="entry name" value="TonB-dependent receptor, beta-barrel domain"/>
    <property type="match status" value="1"/>
</dbReference>
<name>A0A497XXR3_9SPHI</name>
<reference evidence="9 11" key="1">
    <citation type="submission" date="2018-10" db="EMBL/GenBank/DDBJ databases">
        <title>Genomic Encyclopedia of Archaeal and Bacterial Type Strains, Phase II (KMG-II): from individual species to whole genera.</title>
        <authorList>
            <person name="Goeker M."/>
        </authorList>
    </citation>
    <scope>NUCLEOTIDE SEQUENCE [LARGE SCALE GENOMIC DNA]</scope>
    <source>
        <strain evidence="9 11">DSM 19624</strain>
    </source>
</reference>
<sequence>MNQFNFNRYQMYKNYNKILCKPLRCFYKILFIMKLTTIILLATLLQVSATGFAQKVTFVQKNSTLKEIFGAIRKQTGYDVVASSDQLFQTVKIDAGFRNAPLEKVLDKCLENLPFSYAIDEHSVIISRKEKSVAEKIISLFTPKITVSGVVKVKQGPLGGVSILIERTHRVSRTKDDGSFSIEGLEKEDVLVVSYIGYQQQKIHVADVDGVINIELKPSTNVLDEVRVLAYGQKTSQRTNTGSTVSIDAAVLEKTPTSDPIAALQGRVSGMLITNNSGLPGAQVSVQIRGINTLNLDGKARMPLYIVDGVPFTSSSIASLTNIGILTNGSSESPFKSIDPSSIANIEVLKDADATAIYGARGANGVILITTKRGKAGQIQIGADVYASIAKIPHYIDMLNTEQYLDMRRQAAINDGIEITDDAFPDLTKWSQTKYTNWQKEFFDKTALTQNAELNITGGSNQTRFMLGGGYRNEKTVYNTKDGLKSGNVRFNADHNSKNNKLNLALTLSYSGDRNTAIALDPVAFYALPPNYSLYNEDGSLNWAVPNPIATSLSKMESKSKSAITNFVGSYKVLPDLTLKASVGYTDLRIRQMMLTPIAAQDPKSSNPQGYTYYANNRNNSFTFEPQADYVLHRGNSTFRALLGGTYIDNRSSNYALNAYGFTDDALLGNVSAAQRSDTTQLASQYRFLSAFTRIGYEYQNELFVNATLRRDGSSRFAPGKQFGDFWSLGAAWIFTERQWMKSAMPFLSMGKLRASYGLSGNDNIGDYSYFVNYEKTFNKYQGTGLFPKNLFNSDYQWEENKKLEAAIELGFLNDAVMLTVNYYRNRSGNQLVAYPLASQVGVGDVNQNMDAKIQNSGWEFMLNTSQIKHKDFSWTSSFNLSVGRNKLLSFPDLENSSYKDLYAIGKSLSLFWGFDFQKIDPKTGKPVFRDVDGNGTIEYPNDFVPLSNLLPTFYGGFTNNFSYKRFDLDIFLSFKKSGRNSTLNLSPGATLDNQPVEVLDRWKSPQNPGSRIAYTTDGALIYTYNSSLATAFNNSYIRLSNVSLGYNFSEKQAGKLGMKNLRVYAMGNNLFTLTNYPGFDPETGVSMPTLRSFTFGLKTTF</sequence>
<dbReference type="NCBIfam" id="TIGR04057">
    <property type="entry name" value="SusC_RagA_signa"/>
    <property type="match status" value="1"/>
</dbReference>
<dbReference type="EMBL" id="SOPX01000003">
    <property type="protein sequence ID" value="TFB30096.1"/>
    <property type="molecule type" value="Genomic_DNA"/>
</dbReference>
<evidence type="ECO:0000256" key="6">
    <source>
        <dbReference type="ARBA" id="ARBA00023237"/>
    </source>
</evidence>
<dbReference type="InterPro" id="IPR023996">
    <property type="entry name" value="TonB-dep_OMP_SusC/RagA"/>
</dbReference>
<evidence type="ECO:0000256" key="7">
    <source>
        <dbReference type="PROSITE-ProRule" id="PRU01360"/>
    </source>
</evidence>
<gene>
    <name evidence="9" type="ORF">BCL90_3328</name>
    <name evidence="10" type="ORF">E3V97_18150</name>
</gene>
<protein>
    <submittedName>
        <fullName evidence="10">SusC/RagA family TonB-linked outer membrane protein</fullName>
    </submittedName>
    <submittedName>
        <fullName evidence="9">TonB-linked SusC/RagA family outer membrane protein</fullName>
    </submittedName>
</protein>
<dbReference type="Pfam" id="PF13715">
    <property type="entry name" value="CarbopepD_reg_2"/>
    <property type="match status" value="1"/>
</dbReference>
<comment type="similarity">
    <text evidence="7">Belongs to the TonB-dependent receptor family.</text>
</comment>
<evidence type="ECO:0000256" key="5">
    <source>
        <dbReference type="ARBA" id="ARBA00023136"/>
    </source>
</evidence>
<evidence type="ECO:0000256" key="2">
    <source>
        <dbReference type="ARBA" id="ARBA00022448"/>
    </source>
</evidence>
<dbReference type="Gene3D" id="2.170.130.10">
    <property type="entry name" value="TonB-dependent receptor, plug domain"/>
    <property type="match status" value="1"/>
</dbReference>
<keyword evidence="6 7" id="KW-0998">Cell outer membrane</keyword>
<comment type="caution">
    <text evidence="9">The sequence shown here is derived from an EMBL/GenBank/DDBJ whole genome shotgun (WGS) entry which is preliminary data.</text>
</comment>
<dbReference type="InterPro" id="IPR036942">
    <property type="entry name" value="Beta-barrel_TonB_sf"/>
</dbReference>
<dbReference type="Pfam" id="PF07715">
    <property type="entry name" value="Plug"/>
    <property type="match status" value="1"/>
</dbReference>
<dbReference type="Proteomes" id="UP000297429">
    <property type="component" value="Unassembled WGS sequence"/>
</dbReference>
<dbReference type="AlphaFoldDB" id="A0A497XXR3"/>
<dbReference type="InterPro" id="IPR037066">
    <property type="entry name" value="Plug_dom_sf"/>
</dbReference>
<dbReference type="GO" id="GO:0009279">
    <property type="term" value="C:cell outer membrane"/>
    <property type="evidence" value="ECO:0007669"/>
    <property type="project" value="UniProtKB-SubCell"/>
</dbReference>
<evidence type="ECO:0000256" key="1">
    <source>
        <dbReference type="ARBA" id="ARBA00004571"/>
    </source>
</evidence>
<dbReference type="InterPro" id="IPR008969">
    <property type="entry name" value="CarboxyPept-like_regulatory"/>
</dbReference>